<dbReference type="InterPro" id="IPR050237">
    <property type="entry name" value="ATP-dep_AMP-bd_enzyme"/>
</dbReference>
<dbReference type="Pfam" id="PF13193">
    <property type="entry name" value="AMP-binding_C"/>
    <property type="match status" value="1"/>
</dbReference>
<dbReference type="SUPFAM" id="SSF56801">
    <property type="entry name" value="Acetyl-CoA synthetase-like"/>
    <property type="match status" value="1"/>
</dbReference>
<dbReference type="InterPro" id="IPR045851">
    <property type="entry name" value="AMP-bd_C_sf"/>
</dbReference>
<dbReference type="Pfam" id="PF00501">
    <property type="entry name" value="AMP-binding"/>
    <property type="match status" value="1"/>
</dbReference>
<dbReference type="InterPro" id="IPR000873">
    <property type="entry name" value="AMP-dep_synth/lig_dom"/>
</dbReference>
<keyword evidence="4" id="KW-1185">Reference proteome</keyword>
<feature type="domain" description="AMP-binding enzyme C-terminal" evidence="2">
    <location>
        <begin position="425"/>
        <end position="503"/>
    </location>
</feature>
<evidence type="ECO:0000259" key="1">
    <source>
        <dbReference type="Pfam" id="PF00501"/>
    </source>
</evidence>
<feature type="domain" description="AMP-dependent synthetase/ligase" evidence="1">
    <location>
        <begin position="18"/>
        <end position="375"/>
    </location>
</feature>
<gene>
    <name evidence="3" type="ORF">HOP40_32600</name>
</gene>
<dbReference type="PANTHER" id="PTHR43767:SF7">
    <property type="entry name" value="MEDIUM_LONG-CHAIN-FATTY-ACID--COA LIGASE FADD8"/>
    <property type="match status" value="1"/>
</dbReference>
<dbReference type="InterPro" id="IPR020845">
    <property type="entry name" value="AMP-binding_CS"/>
</dbReference>
<dbReference type="PROSITE" id="PS00455">
    <property type="entry name" value="AMP_BINDING"/>
    <property type="match status" value="1"/>
</dbReference>
<protein>
    <submittedName>
        <fullName evidence="3">AMP-binding protein</fullName>
    </submittedName>
</protein>
<dbReference type="KEGG" id="pbro:HOP40_32600"/>
<dbReference type="Gene3D" id="3.40.50.12780">
    <property type="entry name" value="N-terminal domain of ligase-like"/>
    <property type="match status" value="1"/>
</dbReference>
<dbReference type="EMBL" id="CP053564">
    <property type="protein sequence ID" value="QJY49924.1"/>
    <property type="molecule type" value="Genomic_DNA"/>
</dbReference>
<dbReference type="Proteomes" id="UP000505377">
    <property type="component" value="Chromosome"/>
</dbReference>
<name>A0A6M6JPI4_9PSEU</name>
<proteinExistence type="predicted"/>
<reference evidence="3 4" key="1">
    <citation type="submission" date="2020-05" db="EMBL/GenBank/DDBJ databases">
        <authorList>
            <person name="Mo P."/>
        </authorList>
    </citation>
    <scope>NUCLEOTIDE SEQUENCE [LARGE SCALE GENOMIC DNA]</scope>
    <source>
        <strain evidence="3 4">Gen01</strain>
    </source>
</reference>
<sequence length="522" mass="55646">MTAPAVAAGPTYADLIVEALQRTPGSEAFVHGDRRMSYAEAADLTGRMVRVLADAGVGRGGAVATLSVNAPEAYLLQLAAYLLGASYSGLHPLGSPEDHVRLCDEAGITVLLVHPRFSETGAVIAQRATGVRTLLSIGPSELAPDIGALCAAQPGGRLQRDPRITHEDLAWLQYTGGTTGRPKGVMVSQRAMVQQAQTVIASFGVHAHARYLAAAPITHAASMPVLPTLLLGGTVVLHDSFDPRAFLRTLETERITYTFGVPTMMYALLEAMRTEAFDVSSLKAFAYGAAPMAPARIEEAQERFGRVLVQGYAQTECAGITTLRPDEHEPDLLTSCGRPVVGVRVAVLDEDGAEVPDGEVGEICVRSPLVMSGYLEQPEETARALRGDWLHTDDLGRRDDRGFLHIVDRAKDMIISGGFNVYPREVEDILTAHPAVASAAVIGAPDDRWGEAVHAFVVARGGEDAPPRLREELTAAVRARKGAHYAPKSVEIVSALPTTAVGKIDKKLLRAGLWAGRDRAIG</sequence>
<dbReference type="AlphaFoldDB" id="A0A6M6JPI4"/>
<organism evidence="3 4">
    <name type="scientific">Pseudonocardia broussonetiae</name>
    <dbReference type="NCBI Taxonomy" id="2736640"/>
    <lineage>
        <taxon>Bacteria</taxon>
        <taxon>Bacillati</taxon>
        <taxon>Actinomycetota</taxon>
        <taxon>Actinomycetes</taxon>
        <taxon>Pseudonocardiales</taxon>
        <taxon>Pseudonocardiaceae</taxon>
        <taxon>Pseudonocardia</taxon>
    </lineage>
</organism>
<dbReference type="Gene3D" id="3.30.300.30">
    <property type="match status" value="1"/>
</dbReference>
<dbReference type="GO" id="GO:0016877">
    <property type="term" value="F:ligase activity, forming carbon-sulfur bonds"/>
    <property type="evidence" value="ECO:0007669"/>
    <property type="project" value="UniProtKB-ARBA"/>
</dbReference>
<dbReference type="RefSeq" id="WP_172166824.1">
    <property type="nucleotide sequence ID" value="NZ_CP053564.1"/>
</dbReference>
<accession>A0A6M6JPI4</accession>
<evidence type="ECO:0000313" key="4">
    <source>
        <dbReference type="Proteomes" id="UP000505377"/>
    </source>
</evidence>
<evidence type="ECO:0000313" key="3">
    <source>
        <dbReference type="EMBL" id="QJY49924.1"/>
    </source>
</evidence>
<dbReference type="InterPro" id="IPR042099">
    <property type="entry name" value="ANL_N_sf"/>
</dbReference>
<dbReference type="PANTHER" id="PTHR43767">
    <property type="entry name" value="LONG-CHAIN-FATTY-ACID--COA LIGASE"/>
    <property type="match status" value="1"/>
</dbReference>
<dbReference type="InterPro" id="IPR025110">
    <property type="entry name" value="AMP-bd_C"/>
</dbReference>
<evidence type="ECO:0000259" key="2">
    <source>
        <dbReference type="Pfam" id="PF13193"/>
    </source>
</evidence>